<reference evidence="2 3" key="1">
    <citation type="submission" date="2019-02" db="EMBL/GenBank/DDBJ databases">
        <title>Deep-cultivation of Planctomycetes and their phenomic and genomic characterization uncovers novel biology.</title>
        <authorList>
            <person name="Wiegand S."/>
            <person name="Jogler M."/>
            <person name="Boedeker C."/>
            <person name="Pinto D."/>
            <person name="Vollmers J."/>
            <person name="Rivas-Marin E."/>
            <person name="Kohn T."/>
            <person name="Peeters S.H."/>
            <person name="Heuer A."/>
            <person name="Rast P."/>
            <person name="Oberbeckmann S."/>
            <person name="Bunk B."/>
            <person name="Jeske O."/>
            <person name="Meyerdierks A."/>
            <person name="Storesund J.E."/>
            <person name="Kallscheuer N."/>
            <person name="Luecker S."/>
            <person name="Lage O.M."/>
            <person name="Pohl T."/>
            <person name="Merkel B.J."/>
            <person name="Hornburger P."/>
            <person name="Mueller R.-W."/>
            <person name="Bruemmer F."/>
            <person name="Labrenz M."/>
            <person name="Spormann A.M."/>
            <person name="Op den Camp H."/>
            <person name="Overmann J."/>
            <person name="Amann R."/>
            <person name="Jetten M.S.M."/>
            <person name="Mascher T."/>
            <person name="Medema M.H."/>
            <person name="Devos D.P."/>
            <person name="Kaster A.-K."/>
            <person name="Ovreas L."/>
            <person name="Rohde M."/>
            <person name="Galperin M.Y."/>
            <person name="Jogler C."/>
        </authorList>
    </citation>
    <scope>NUCLEOTIDE SEQUENCE [LARGE SCALE GENOMIC DNA]</scope>
    <source>
        <strain evidence="2 3">Pan44</strain>
    </source>
</reference>
<evidence type="ECO:0000256" key="1">
    <source>
        <dbReference type="SAM" id="Phobius"/>
    </source>
</evidence>
<organism evidence="2 3">
    <name type="scientific">Caulifigura coniformis</name>
    <dbReference type="NCBI Taxonomy" id="2527983"/>
    <lineage>
        <taxon>Bacteria</taxon>
        <taxon>Pseudomonadati</taxon>
        <taxon>Planctomycetota</taxon>
        <taxon>Planctomycetia</taxon>
        <taxon>Planctomycetales</taxon>
        <taxon>Planctomycetaceae</taxon>
        <taxon>Caulifigura</taxon>
    </lineage>
</organism>
<protein>
    <submittedName>
        <fullName evidence="2">Uncharacterized protein</fullName>
    </submittedName>
</protein>
<dbReference type="RefSeq" id="WP_145031188.1">
    <property type="nucleotide sequence ID" value="NZ_CP036271.1"/>
</dbReference>
<gene>
    <name evidence="2" type="ORF">Pan44_34530</name>
</gene>
<dbReference type="KEGG" id="ccos:Pan44_34530"/>
<name>A0A517SH16_9PLAN</name>
<keyword evidence="1" id="KW-1133">Transmembrane helix</keyword>
<accession>A0A517SH16</accession>
<feature type="transmembrane region" description="Helical" evidence="1">
    <location>
        <begin position="25"/>
        <end position="45"/>
    </location>
</feature>
<dbReference type="AlphaFoldDB" id="A0A517SH16"/>
<dbReference type="EMBL" id="CP036271">
    <property type="protein sequence ID" value="QDT55410.1"/>
    <property type="molecule type" value="Genomic_DNA"/>
</dbReference>
<keyword evidence="1" id="KW-0472">Membrane</keyword>
<feature type="transmembrane region" description="Helical" evidence="1">
    <location>
        <begin position="98"/>
        <end position="121"/>
    </location>
</feature>
<evidence type="ECO:0000313" key="3">
    <source>
        <dbReference type="Proteomes" id="UP000315700"/>
    </source>
</evidence>
<sequence length="130" mass="14595">MRNEQPHQCSPKIRSSRWHANWESLLAVGGVLLPYIVAIVSVMLFRREIQSHDFYLAGKLATFDTVTGWLTAAALVLGGALCWPWLRVSYRATKSSLLWATGMVIVAFIQFVLVFAVRFGFYVSRGGTFP</sequence>
<evidence type="ECO:0000313" key="2">
    <source>
        <dbReference type="EMBL" id="QDT55410.1"/>
    </source>
</evidence>
<feature type="transmembrane region" description="Helical" evidence="1">
    <location>
        <begin position="66"/>
        <end position="86"/>
    </location>
</feature>
<dbReference type="InParanoid" id="A0A517SH16"/>
<keyword evidence="3" id="KW-1185">Reference proteome</keyword>
<proteinExistence type="predicted"/>
<dbReference type="Proteomes" id="UP000315700">
    <property type="component" value="Chromosome"/>
</dbReference>
<keyword evidence="1" id="KW-0812">Transmembrane</keyword>